<dbReference type="InterPro" id="IPR044528">
    <property type="entry name" value="POD-like_MBL-fold"/>
</dbReference>
<proteinExistence type="predicted"/>
<keyword evidence="1" id="KW-0479">Metal-binding</keyword>
<dbReference type="InterPro" id="IPR036866">
    <property type="entry name" value="RibonucZ/Hydroxyglut_hydro"/>
</dbReference>
<dbReference type="Gene3D" id="3.60.15.10">
    <property type="entry name" value="Ribonuclease Z/Hydroxyacylglutathione hydrolase-like"/>
    <property type="match status" value="1"/>
</dbReference>
<keyword evidence="4" id="KW-1185">Reference proteome</keyword>
<gene>
    <name evidence="3" type="ORF">GCM10023165_54990</name>
</gene>
<feature type="domain" description="Metallo-beta-lactamase" evidence="2">
    <location>
        <begin position="16"/>
        <end position="206"/>
    </location>
</feature>
<evidence type="ECO:0000259" key="2">
    <source>
        <dbReference type="SMART" id="SM00849"/>
    </source>
</evidence>
<sequence>MTNRTTTQGFFDPSTWTVSYVVWDHASKCAAVIDPVLDYDFKSGHTRTVSADRLLAYVRDEGLKVDWILETHAHADHLSGARYVQGQVGGRIAIGENIRVVQSTFKKLFNLERSFLPDGSQFDHLFKDGEVFRIGEVEATALLVPGHTPADMAYLVDGAVFVGDTLFMPDLGSARADFPGGDARQLYASMRRLLDLPGDTTMYVCHDYPPASRQPQWQTSVAEQRARNIHVRDGISEDEFVAMRTARDATLDVPTLILPSIQVNVRAGRLPPPDDNGVAYLRIPLNALPVHSHPAAKDAS</sequence>
<dbReference type="EMBL" id="BAABGJ010000081">
    <property type="protein sequence ID" value="GAA4359208.1"/>
    <property type="molecule type" value="Genomic_DNA"/>
</dbReference>
<dbReference type="PANTHER" id="PTHR43084">
    <property type="entry name" value="PERSULFIDE DIOXYGENASE ETHE1"/>
    <property type="match status" value="1"/>
</dbReference>
<dbReference type="Proteomes" id="UP001500975">
    <property type="component" value="Unassembled WGS sequence"/>
</dbReference>
<name>A0ABP8IHY1_9BURK</name>
<organism evidence="3 4">
    <name type="scientific">Variovorax defluvii</name>
    <dbReference type="NCBI Taxonomy" id="913761"/>
    <lineage>
        <taxon>Bacteria</taxon>
        <taxon>Pseudomonadati</taxon>
        <taxon>Pseudomonadota</taxon>
        <taxon>Betaproteobacteria</taxon>
        <taxon>Burkholderiales</taxon>
        <taxon>Comamonadaceae</taxon>
        <taxon>Variovorax</taxon>
    </lineage>
</organism>
<evidence type="ECO:0000313" key="4">
    <source>
        <dbReference type="Proteomes" id="UP001500975"/>
    </source>
</evidence>
<evidence type="ECO:0000313" key="3">
    <source>
        <dbReference type="EMBL" id="GAA4359208.1"/>
    </source>
</evidence>
<comment type="caution">
    <text evidence="3">The sequence shown here is derived from an EMBL/GenBank/DDBJ whole genome shotgun (WGS) entry which is preliminary data.</text>
</comment>
<dbReference type="InterPro" id="IPR051682">
    <property type="entry name" value="Mito_Persulfide_Diox"/>
</dbReference>
<dbReference type="SUPFAM" id="SSF56281">
    <property type="entry name" value="Metallo-hydrolase/oxidoreductase"/>
    <property type="match status" value="1"/>
</dbReference>
<dbReference type="CDD" id="cd07724">
    <property type="entry name" value="POD-like_MBL-fold"/>
    <property type="match status" value="1"/>
</dbReference>
<accession>A0ABP8IHY1</accession>
<dbReference type="InterPro" id="IPR001279">
    <property type="entry name" value="Metallo-B-lactamas"/>
</dbReference>
<dbReference type="Pfam" id="PF00753">
    <property type="entry name" value="Lactamase_B"/>
    <property type="match status" value="1"/>
</dbReference>
<dbReference type="PANTHER" id="PTHR43084:SF1">
    <property type="entry name" value="PERSULFIDE DIOXYGENASE ETHE1, MITOCHONDRIAL"/>
    <property type="match status" value="1"/>
</dbReference>
<reference evidence="4" key="1">
    <citation type="journal article" date="2019" name="Int. J. Syst. Evol. Microbiol.">
        <title>The Global Catalogue of Microorganisms (GCM) 10K type strain sequencing project: providing services to taxonomists for standard genome sequencing and annotation.</title>
        <authorList>
            <consortium name="The Broad Institute Genomics Platform"/>
            <consortium name="The Broad Institute Genome Sequencing Center for Infectious Disease"/>
            <person name="Wu L."/>
            <person name="Ma J."/>
        </authorList>
    </citation>
    <scope>NUCLEOTIDE SEQUENCE [LARGE SCALE GENOMIC DNA]</scope>
    <source>
        <strain evidence="4">JCM 17804</strain>
    </source>
</reference>
<evidence type="ECO:0000256" key="1">
    <source>
        <dbReference type="ARBA" id="ARBA00022723"/>
    </source>
</evidence>
<dbReference type="RefSeq" id="WP_345542009.1">
    <property type="nucleotide sequence ID" value="NZ_BAABGJ010000081.1"/>
</dbReference>
<dbReference type="SMART" id="SM00849">
    <property type="entry name" value="Lactamase_B"/>
    <property type="match status" value="1"/>
</dbReference>
<protein>
    <submittedName>
        <fullName evidence="3">MBL fold metallo-hydrolase</fullName>
    </submittedName>
</protein>